<evidence type="ECO:0000256" key="1">
    <source>
        <dbReference type="SAM" id="MobiDB-lite"/>
    </source>
</evidence>
<organism evidence="2 3">
    <name type="scientific">Larkinella terrae</name>
    <dbReference type="NCBI Taxonomy" id="2025311"/>
    <lineage>
        <taxon>Bacteria</taxon>
        <taxon>Pseudomonadati</taxon>
        <taxon>Bacteroidota</taxon>
        <taxon>Cytophagia</taxon>
        <taxon>Cytophagales</taxon>
        <taxon>Spirosomataceae</taxon>
        <taxon>Larkinella</taxon>
    </lineage>
</organism>
<feature type="region of interest" description="Disordered" evidence="1">
    <location>
        <begin position="22"/>
        <end position="43"/>
    </location>
</feature>
<dbReference type="AlphaFoldDB" id="A0A7K0EII9"/>
<dbReference type="EMBL" id="WJXZ01000005">
    <property type="protein sequence ID" value="MRS61659.1"/>
    <property type="molecule type" value="Genomic_DNA"/>
</dbReference>
<protein>
    <submittedName>
        <fullName evidence="2">YtxH domain-containing protein</fullName>
    </submittedName>
</protein>
<evidence type="ECO:0000313" key="3">
    <source>
        <dbReference type="Proteomes" id="UP000441754"/>
    </source>
</evidence>
<dbReference type="Pfam" id="PF12732">
    <property type="entry name" value="YtxH"/>
    <property type="match status" value="1"/>
</dbReference>
<sequence>MKIFLTGIIAGLAIGYLTAPRSGKESRSQLSRAIDEQTKGVKSQWNKAMAQEKETVENLKSQANNLANKDVGQIEQAVKT</sequence>
<feature type="compositionally biased region" description="Basic and acidic residues" evidence="1">
    <location>
        <begin position="22"/>
        <end position="39"/>
    </location>
</feature>
<gene>
    <name evidence="2" type="ORF">GJJ30_10200</name>
</gene>
<dbReference type="OrthoDB" id="964153at2"/>
<name>A0A7K0EII9_9BACT</name>
<dbReference type="Proteomes" id="UP000441754">
    <property type="component" value="Unassembled WGS sequence"/>
</dbReference>
<reference evidence="2 3" key="1">
    <citation type="journal article" date="2018" name="Antonie Van Leeuwenhoek">
        <title>Larkinella terrae sp. nov., isolated from soil on Jeju Island, South Korea.</title>
        <authorList>
            <person name="Ten L.N."/>
            <person name="Jeon J."/>
            <person name="Park S.J."/>
            <person name="Park S."/>
            <person name="Lee S.Y."/>
            <person name="Kim M.K."/>
            <person name="Jung H.Y."/>
        </authorList>
    </citation>
    <scope>NUCLEOTIDE SEQUENCE [LARGE SCALE GENOMIC DNA]</scope>
    <source>
        <strain evidence="2 3">KCTC 52001</strain>
    </source>
</reference>
<dbReference type="RefSeq" id="WP_154175047.1">
    <property type="nucleotide sequence ID" value="NZ_WJXZ01000005.1"/>
</dbReference>
<keyword evidence="3" id="KW-1185">Reference proteome</keyword>
<accession>A0A7K0EII9</accession>
<dbReference type="InterPro" id="IPR024623">
    <property type="entry name" value="YtxH"/>
</dbReference>
<comment type="caution">
    <text evidence="2">The sequence shown here is derived from an EMBL/GenBank/DDBJ whole genome shotgun (WGS) entry which is preliminary data.</text>
</comment>
<proteinExistence type="predicted"/>
<evidence type="ECO:0000313" key="2">
    <source>
        <dbReference type="EMBL" id="MRS61659.1"/>
    </source>
</evidence>